<evidence type="ECO:0000313" key="10">
    <source>
        <dbReference type="Proteomes" id="UP000259173"/>
    </source>
</evidence>
<gene>
    <name evidence="6" type="ORF">DCG65_05820</name>
    <name evidence="7" type="ORF">DD728_09525</name>
    <name evidence="8" type="ORF">HY36_06775</name>
</gene>
<evidence type="ECO:0000313" key="11">
    <source>
        <dbReference type="Proteomes" id="UP000263957"/>
    </source>
</evidence>
<dbReference type="PANTHER" id="PTHR30404">
    <property type="entry name" value="N-ACETYLMURAMOYL-L-ALANINE AMIDASE"/>
    <property type="match status" value="1"/>
</dbReference>
<dbReference type="EMBL" id="AWFH01000034">
    <property type="protein sequence ID" value="KCZ59701.1"/>
    <property type="molecule type" value="Genomic_DNA"/>
</dbReference>
<feature type="chain" id="PRO_5044538128" description="N-acetylmuramoyl-L-alanine amidase" evidence="4">
    <location>
        <begin position="20"/>
        <end position="404"/>
    </location>
</feature>
<comment type="caution">
    <text evidence="8">The sequence shown here is derived from an EMBL/GenBank/DDBJ whole genome shotgun (WGS) entry which is preliminary data.</text>
</comment>
<dbReference type="PATRIC" id="fig|1280948.3.peg.2450"/>
<protein>
    <recommendedName>
        <fullName evidence="2">N-acetylmuramoyl-L-alanine amidase</fullName>
        <ecNumber evidence="2">3.5.1.28</ecNumber>
    </recommendedName>
</protein>
<reference evidence="8 9" key="1">
    <citation type="journal article" date="2014" name="Antonie Van Leeuwenhoek">
        <title>Hyphomonas beringensis sp. nov. and Hyphomonas chukchiensis sp. nov., isolated from surface seawater of the Bering Sea and Chukchi Sea.</title>
        <authorList>
            <person name="Li C."/>
            <person name="Lai Q."/>
            <person name="Li G."/>
            <person name="Dong C."/>
            <person name="Wang J."/>
            <person name="Liao Y."/>
            <person name="Shao Z."/>
        </authorList>
    </citation>
    <scope>NUCLEOTIDE SEQUENCE [LARGE SCALE GENOMIC DNA]</scope>
    <source>
        <strain evidence="8 9">22II1-22F38</strain>
    </source>
</reference>
<sequence>MTLLRLVFLVIAFAGGGFAASADISRVQVVGNGEPTRITVWADSEQEGRAFLAQSDEARSLIVPIQGDVTPAAGDGRGGVATWALSEGTLSFALDRPLMVARVLALPPAGNEPSHRIIIDLQAVSDARFSSVAKRDMRKLASYQDNRRKSELAAELAALRPDAPLPASSRVSEKTYTVVIDAGHGGKDPGAMAITGGREKDITLRAALTLKKILESDPRYTVRLTRDTDVYVDHEVRVSMARDWGANLFISLHADAAGSRTVSGASVYTISASGERRIDKEANRNNWRIPLEDGAPQRVSSILEDLVKRETKTRSSEFAEMLLPELEKSGPVLRNTHREAGFYVLLAPDVPAVLLEMGFLTNREDAKRLQSEQGIRKAMSAVKRGIDRFFDKQDILMAGQEANG</sequence>
<evidence type="ECO:0000313" key="9">
    <source>
        <dbReference type="Proteomes" id="UP000024547"/>
    </source>
</evidence>
<dbReference type="InterPro" id="IPR050695">
    <property type="entry name" value="N-acetylmuramoyl_amidase_3"/>
</dbReference>
<evidence type="ECO:0000256" key="3">
    <source>
        <dbReference type="ARBA" id="ARBA00022801"/>
    </source>
</evidence>
<comment type="catalytic activity">
    <reaction evidence="1">
        <text>Hydrolyzes the link between N-acetylmuramoyl residues and L-amino acid residues in certain cell-wall glycopeptides.</text>
        <dbReference type="EC" id="3.5.1.28"/>
    </reaction>
</comment>
<organism evidence="8 9">
    <name type="scientific">Hyphomonas atlantica</name>
    <dbReference type="NCBI Taxonomy" id="1280948"/>
    <lineage>
        <taxon>Bacteria</taxon>
        <taxon>Pseudomonadati</taxon>
        <taxon>Pseudomonadota</taxon>
        <taxon>Alphaproteobacteria</taxon>
        <taxon>Hyphomonadales</taxon>
        <taxon>Hyphomonadaceae</taxon>
        <taxon>Hyphomonas</taxon>
    </lineage>
</organism>
<accession>A0A059DZJ0</accession>
<dbReference type="SUPFAM" id="SSF53187">
    <property type="entry name" value="Zn-dependent exopeptidases"/>
    <property type="match status" value="1"/>
</dbReference>
<dbReference type="Proteomes" id="UP000263957">
    <property type="component" value="Unassembled WGS sequence"/>
</dbReference>
<dbReference type="EMBL" id="DMBR01000177">
    <property type="protein sequence ID" value="HAE94056.1"/>
    <property type="molecule type" value="Genomic_DNA"/>
</dbReference>
<keyword evidence="4" id="KW-0732">Signal</keyword>
<name>A0A059DZJ0_9PROT</name>
<dbReference type="GO" id="GO:0009253">
    <property type="term" value="P:peptidoglycan catabolic process"/>
    <property type="evidence" value="ECO:0007669"/>
    <property type="project" value="InterPro"/>
</dbReference>
<evidence type="ECO:0000256" key="4">
    <source>
        <dbReference type="SAM" id="SignalP"/>
    </source>
</evidence>
<evidence type="ECO:0000256" key="2">
    <source>
        <dbReference type="ARBA" id="ARBA00011901"/>
    </source>
</evidence>
<dbReference type="Pfam" id="PF01520">
    <property type="entry name" value="Amidase_3"/>
    <property type="match status" value="1"/>
</dbReference>
<dbReference type="RefSeq" id="WP_051602759.1">
    <property type="nucleotide sequence ID" value="NZ_AWFH01000034.1"/>
</dbReference>
<dbReference type="Proteomes" id="UP000024547">
    <property type="component" value="Unassembled WGS sequence"/>
</dbReference>
<reference evidence="10 11" key="2">
    <citation type="journal article" date="2018" name="Nat. Biotechnol.">
        <title>A standardized bacterial taxonomy based on genome phylogeny substantially revises the tree of life.</title>
        <authorList>
            <person name="Parks D.H."/>
            <person name="Chuvochina M."/>
            <person name="Waite D.W."/>
            <person name="Rinke C."/>
            <person name="Skarshewski A."/>
            <person name="Chaumeil P.A."/>
            <person name="Hugenholtz P."/>
        </authorList>
    </citation>
    <scope>NUCLEOTIDE SEQUENCE [LARGE SCALE GENOMIC DNA]</scope>
    <source>
        <strain evidence="7">UBA10378</strain>
        <strain evidence="6">UBA8557</strain>
    </source>
</reference>
<evidence type="ECO:0000313" key="6">
    <source>
        <dbReference type="EMBL" id="HAE94056.1"/>
    </source>
</evidence>
<evidence type="ECO:0000256" key="1">
    <source>
        <dbReference type="ARBA" id="ARBA00001561"/>
    </source>
</evidence>
<dbReference type="EMBL" id="DOGS01000194">
    <property type="protein sequence ID" value="HBQ49107.1"/>
    <property type="molecule type" value="Genomic_DNA"/>
</dbReference>
<feature type="signal peptide" evidence="4">
    <location>
        <begin position="1"/>
        <end position="19"/>
    </location>
</feature>
<dbReference type="SMART" id="SM00646">
    <property type="entry name" value="Ami_3"/>
    <property type="match status" value="1"/>
</dbReference>
<dbReference type="CDD" id="cd02696">
    <property type="entry name" value="MurNAc-LAA"/>
    <property type="match status" value="1"/>
</dbReference>
<dbReference type="Proteomes" id="UP000259173">
    <property type="component" value="Unassembled WGS sequence"/>
</dbReference>
<dbReference type="STRING" id="1280948.HY36_06775"/>
<dbReference type="PANTHER" id="PTHR30404:SF0">
    <property type="entry name" value="N-ACETYLMURAMOYL-L-ALANINE AMIDASE AMIC"/>
    <property type="match status" value="1"/>
</dbReference>
<evidence type="ECO:0000259" key="5">
    <source>
        <dbReference type="SMART" id="SM00646"/>
    </source>
</evidence>
<keyword evidence="9" id="KW-1185">Reference proteome</keyword>
<dbReference type="InterPro" id="IPR002508">
    <property type="entry name" value="MurNAc-LAA_cat"/>
</dbReference>
<dbReference type="GO" id="GO:0030288">
    <property type="term" value="C:outer membrane-bounded periplasmic space"/>
    <property type="evidence" value="ECO:0007669"/>
    <property type="project" value="TreeGrafter"/>
</dbReference>
<dbReference type="AlphaFoldDB" id="A0A059DZJ0"/>
<dbReference type="Gene3D" id="3.40.630.40">
    <property type="entry name" value="Zn-dependent exopeptidases"/>
    <property type="match status" value="1"/>
</dbReference>
<feature type="domain" description="MurNAc-LAA" evidence="5">
    <location>
        <begin position="238"/>
        <end position="387"/>
    </location>
</feature>
<evidence type="ECO:0000313" key="7">
    <source>
        <dbReference type="EMBL" id="HBQ49107.1"/>
    </source>
</evidence>
<evidence type="ECO:0000313" key="8">
    <source>
        <dbReference type="EMBL" id="KCZ59701.1"/>
    </source>
</evidence>
<dbReference type="EC" id="3.5.1.28" evidence="2"/>
<dbReference type="OrthoDB" id="9806267at2"/>
<keyword evidence="3 8" id="KW-0378">Hydrolase</keyword>
<dbReference type="eggNOG" id="COG0860">
    <property type="taxonomic scope" value="Bacteria"/>
</dbReference>
<proteinExistence type="predicted"/>
<dbReference type="GO" id="GO:0008745">
    <property type="term" value="F:N-acetylmuramoyl-L-alanine amidase activity"/>
    <property type="evidence" value="ECO:0007669"/>
    <property type="project" value="UniProtKB-EC"/>
</dbReference>